<keyword evidence="2" id="KW-1185">Reference proteome</keyword>
<dbReference type="EMBL" id="WHJH01000044">
    <property type="protein sequence ID" value="NHZ92372.1"/>
    <property type="molecule type" value="Genomic_DNA"/>
</dbReference>
<comment type="caution">
    <text evidence="1">The sequence shown here is derived from an EMBL/GenBank/DDBJ whole genome shotgun (WGS) entry which is preliminary data.</text>
</comment>
<evidence type="ECO:0000313" key="2">
    <source>
        <dbReference type="Proteomes" id="UP000609726"/>
    </source>
</evidence>
<evidence type="ECO:0000313" key="1">
    <source>
        <dbReference type="EMBL" id="NHZ92372.1"/>
    </source>
</evidence>
<dbReference type="InterPro" id="IPR016631">
    <property type="entry name" value="Regulatory_RpfE"/>
</dbReference>
<gene>
    <name evidence="1" type="ORF">F2P45_25685</name>
</gene>
<proteinExistence type="predicted"/>
<dbReference type="PIRSF" id="PIRSF015283">
    <property type="entry name" value="Regulatory_RpfE"/>
    <property type="match status" value="1"/>
</dbReference>
<protein>
    <submittedName>
        <fullName evidence="1">Uncharacterized protein</fullName>
    </submittedName>
</protein>
<reference evidence="1 2" key="1">
    <citation type="submission" date="2019-10" db="EMBL/GenBank/DDBJ databases">
        <title>Taxonomy of Antarctic Massilia spp.: description of Massilia rubra sp. nov., Massilia aquatica sp. nov., Massilia mucilaginosa sp. nov., Massilia frigida sp. nov. isolated from streams, lakes and regoliths.</title>
        <authorList>
            <person name="Holochova P."/>
            <person name="Sedlacek I."/>
            <person name="Kralova S."/>
            <person name="Maslanova I."/>
            <person name="Busse H.-J."/>
            <person name="Stankova E."/>
            <person name="Vrbovska V."/>
            <person name="Kovarovic V."/>
            <person name="Bartak M."/>
            <person name="Svec P."/>
            <person name="Pantucek R."/>
        </authorList>
    </citation>
    <scope>NUCLEOTIDE SEQUENCE [LARGE SCALE GENOMIC DNA]</scope>
    <source>
        <strain evidence="1 2">CCM 8733</strain>
    </source>
</reference>
<organism evidence="1 2">
    <name type="scientific">Massilia mucilaginosa</name>
    <dbReference type="NCBI Taxonomy" id="2609282"/>
    <lineage>
        <taxon>Bacteria</taxon>
        <taxon>Pseudomonadati</taxon>
        <taxon>Pseudomonadota</taxon>
        <taxon>Betaproteobacteria</taxon>
        <taxon>Burkholderiales</taxon>
        <taxon>Oxalobacteraceae</taxon>
        <taxon>Telluria group</taxon>
        <taxon>Massilia</taxon>
    </lineage>
</organism>
<sequence>MTQISLVLPFALPPPELAPDLIRALQAPALATLISRSASRQQLPVDDNIRALPHEAWLARAVGACADGTPALAGAVMRGYGLAQQEGTWFIVHPAHTQIARSHLLMADMRRLQLSEAHGRALFDLAKPYFDESGKTLLYGDAGTWFMRADDWAALETSTPDSAVGLNLTDWMPKGAPSRAFRMLQNEVQMLWFEHPANTEREARGLAAINSFWPWGAAPAGAGVDTALVATSDALPWMAALAGHPQAAIHDSTPLGALSTDAIMLCDALTEAALATDWAGWLQHMHRLEQTLFAPALAALMDGRLRQVQLLLSHRTRHLAFTTTRFSQRAFWRRPTLDRLLP</sequence>
<name>A0ABX0NZT6_9BURK</name>
<dbReference type="Proteomes" id="UP000609726">
    <property type="component" value="Unassembled WGS sequence"/>
</dbReference>
<dbReference type="RefSeq" id="WP_166881065.1">
    <property type="nucleotide sequence ID" value="NZ_WHJH01000044.1"/>
</dbReference>
<accession>A0ABX0NZT6</accession>